<evidence type="ECO:0000256" key="6">
    <source>
        <dbReference type="SAM" id="Phobius"/>
    </source>
</evidence>
<evidence type="ECO:0000256" key="5">
    <source>
        <dbReference type="ARBA" id="ARBA00023136"/>
    </source>
</evidence>
<dbReference type="GO" id="GO:0004190">
    <property type="term" value="F:aspartic-type endopeptidase activity"/>
    <property type="evidence" value="ECO:0007669"/>
    <property type="project" value="InterPro"/>
</dbReference>
<name>A0A482PXC6_CITRO</name>
<feature type="transmembrane region" description="Helical" evidence="6">
    <location>
        <begin position="87"/>
        <end position="106"/>
    </location>
</feature>
<dbReference type="PANTHER" id="PTHR36506">
    <property type="entry name" value="PREFLAGELLIN PEPTIDASE"/>
    <property type="match status" value="1"/>
</dbReference>
<keyword evidence="2" id="KW-1003">Cell membrane</keyword>
<reference evidence="8" key="1">
    <citation type="submission" date="2019-03" db="EMBL/GenBank/DDBJ databases">
        <title>Complete genome sequence of enteropathogenic Citrobacter rodentium strain DBS100.</title>
        <authorList>
            <person name="Popov G."/>
            <person name="Fiebig A."/>
            <person name="Shideler S."/>
            <person name="Coombes B."/>
            <person name="Savchenko A."/>
        </authorList>
    </citation>
    <scope>NUCLEOTIDE SEQUENCE</scope>
    <source>
        <strain evidence="8">DBS100</strain>
    </source>
</reference>
<proteinExistence type="predicted"/>
<dbReference type="GO" id="GO:0005886">
    <property type="term" value="C:plasma membrane"/>
    <property type="evidence" value="ECO:0007669"/>
    <property type="project" value="UniProtKB-SubCell"/>
</dbReference>
<keyword evidence="3 6" id="KW-0812">Transmembrane</keyword>
<keyword evidence="4 6" id="KW-1133">Transmembrane helix</keyword>
<feature type="transmembrane region" description="Helical" evidence="6">
    <location>
        <begin position="156"/>
        <end position="176"/>
    </location>
</feature>
<keyword evidence="5 6" id="KW-0472">Membrane</keyword>
<dbReference type="Pfam" id="PF01478">
    <property type="entry name" value="Peptidase_A24"/>
    <property type="match status" value="1"/>
</dbReference>
<evidence type="ECO:0000256" key="4">
    <source>
        <dbReference type="ARBA" id="ARBA00022989"/>
    </source>
</evidence>
<protein>
    <recommendedName>
        <fullName evidence="7">Prepilin type IV endopeptidase peptidase domain-containing protein</fullName>
    </recommendedName>
</protein>
<dbReference type="PANTHER" id="PTHR36506:SF1">
    <property type="entry name" value="PREFLAGELLIN PEPTIDASE"/>
    <property type="match status" value="1"/>
</dbReference>
<evidence type="ECO:0000256" key="2">
    <source>
        <dbReference type="ARBA" id="ARBA00022475"/>
    </source>
</evidence>
<evidence type="ECO:0000313" key="8">
    <source>
        <dbReference type="EMBL" id="QBY32074.1"/>
    </source>
</evidence>
<evidence type="ECO:0000256" key="3">
    <source>
        <dbReference type="ARBA" id="ARBA00022692"/>
    </source>
</evidence>
<feature type="transmembrane region" description="Helical" evidence="6">
    <location>
        <begin position="30"/>
        <end position="50"/>
    </location>
</feature>
<comment type="subcellular location">
    <subcellularLocation>
        <location evidence="1">Cell membrane</location>
        <topology evidence="1">Multi-pass membrane protein</topology>
    </subcellularLocation>
</comment>
<feature type="transmembrane region" description="Helical" evidence="6">
    <location>
        <begin position="62"/>
        <end position="80"/>
    </location>
</feature>
<accession>A0A482PXC6</accession>
<dbReference type="AlphaFoldDB" id="A0A482PXC6"/>
<feature type="transmembrane region" description="Helical" evidence="6">
    <location>
        <begin position="126"/>
        <end position="149"/>
    </location>
</feature>
<evidence type="ECO:0000256" key="1">
    <source>
        <dbReference type="ARBA" id="ARBA00004651"/>
    </source>
</evidence>
<dbReference type="Gene3D" id="1.20.120.1220">
    <property type="match status" value="1"/>
</dbReference>
<gene>
    <name evidence="8" type="ORF">E2R62_17500</name>
</gene>
<organism evidence="8">
    <name type="scientific">Citrobacter rodentium</name>
    <dbReference type="NCBI Taxonomy" id="67825"/>
    <lineage>
        <taxon>Bacteria</taxon>
        <taxon>Pseudomonadati</taxon>
        <taxon>Pseudomonadota</taxon>
        <taxon>Gammaproteobacteria</taxon>
        <taxon>Enterobacterales</taxon>
        <taxon>Enterobacteriaceae</taxon>
        <taxon>Citrobacter</taxon>
    </lineage>
</organism>
<dbReference type="InterPro" id="IPR000045">
    <property type="entry name" value="Prepilin_IV_endopep_pep"/>
</dbReference>
<dbReference type="InterPro" id="IPR052218">
    <property type="entry name" value="Preflagellin_Peptidase"/>
</dbReference>
<sequence length="179" mass="19992">MLPLCRLQKVGKGPQSPCARKIKEKRNNILCLYIEDYIIITYFICYVLLLRVCYTDLFYRKIKNKTVVLILIVSLVSGIIQYGIPSIIFPCVILLVGFLLSSFSLVGAGDVKLLVALSFSLSSEDILRFITTTALCGLLVVIPVIYICIVKRKKTTVPYGIAISMGYFIVTAPVILNFI</sequence>
<feature type="domain" description="Prepilin type IV endopeptidase peptidase" evidence="7">
    <location>
        <begin position="44"/>
        <end position="142"/>
    </location>
</feature>
<dbReference type="EMBL" id="CP038008">
    <property type="protein sequence ID" value="QBY32074.1"/>
    <property type="molecule type" value="Genomic_DNA"/>
</dbReference>
<evidence type="ECO:0000259" key="7">
    <source>
        <dbReference type="Pfam" id="PF01478"/>
    </source>
</evidence>